<keyword evidence="2" id="KW-0695">RNA-directed DNA polymerase</keyword>
<reference evidence="2 3" key="1">
    <citation type="journal article" date="2015" name="Nature">
        <title>rRNA introns, odd ribosomes, and small enigmatic genomes across a large radiation of phyla.</title>
        <authorList>
            <person name="Brown C.T."/>
            <person name="Hug L.A."/>
            <person name="Thomas B.C."/>
            <person name="Sharon I."/>
            <person name="Castelle C.J."/>
            <person name="Singh A."/>
            <person name="Wilkins M.J."/>
            <person name="Williams K.H."/>
            <person name="Banfield J.F."/>
        </authorList>
    </citation>
    <scope>NUCLEOTIDE SEQUENCE [LARGE SCALE GENOMIC DNA]</scope>
</reference>
<name>A0A0G0VHK3_9BACT</name>
<dbReference type="CDD" id="cd01646">
    <property type="entry name" value="RT_Bac_retron_I"/>
    <property type="match status" value="1"/>
</dbReference>
<dbReference type="Proteomes" id="UP000034108">
    <property type="component" value="Unassembled WGS sequence"/>
</dbReference>
<dbReference type="SUPFAM" id="SSF56672">
    <property type="entry name" value="DNA/RNA polymerases"/>
    <property type="match status" value="1"/>
</dbReference>
<evidence type="ECO:0000313" key="3">
    <source>
        <dbReference type="Proteomes" id="UP000034108"/>
    </source>
</evidence>
<gene>
    <name evidence="2" type="ORF">UU49_C0011G0037</name>
</gene>
<dbReference type="PATRIC" id="fig|1619048.3.peg.436"/>
<evidence type="ECO:0000259" key="1">
    <source>
        <dbReference type="PROSITE" id="PS50878"/>
    </source>
</evidence>
<dbReference type="AlphaFoldDB" id="A0A0G0VHK3"/>
<dbReference type="PROSITE" id="PS50878">
    <property type="entry name" value="RT_POL"/>
    <property type="match status" value="1"/>
</dbReference>
<feature type="domain" description="Reverse transcriptase" evidence="1">
    <location>
        <begin position="1"/>
        <end position="98"/>
    </location>
</feature>
<dbReference type="GO" id="GO:0003964">
    <property type="term" value="F:RNA-directed DNA polymerase activity"/>
    <property type="evidence" value="ECO:0007669"/>
    <property type="project" value="UniProtKB-KW"/>
</dbReference>
<dbReference type="EMBL" id="LCAV01000011">
    <property type="protein sequence ID" value="KKR99101.1"/>
    <property type="molecule type" value="Genomic_DNA"/>
</dbReference>
<comment type="caution">
    <text evidence="2">The sequence shown here is derived from an EMBL/GenBank/DDBJ whole genome shotgun (WGS) entry which is preliminary data.</text>
</comment>
<dbReference type="Pfam" id="PF00078">
    <property type="entry name" value="RVT_1"/>
    <property type="match status" value="1"/>
</dbReference>
<keyword evidence="2" id="KW-0548">Nucleotidyltransferase</keyword>
<dbReference type="PANTHER" id="PTHR34047">
    <property type="entry name" value="NUCLEAR INTRON MATURASE 1, MITOCHONDRIAL-RELATED"/>
    <property type="match status" value="1"/>
</dbReference>
<organism evidence="2 3">
    <name type="scientific">Candidatus Magasanikbacteria bacterium GW2011_GWC2_41_17</name>
    <dbReference type="NCBI Taxonomy" id="1619048"/>
    <lineage>
        <taxon>Bacteria</taxon>
        <taxon>Candidatus Magasanikiibacteriota</taxon>
    </lineage>
</organism>
<dbReference type="PANTHER" id="PTHR34047:SF8">
    <property type="entry name" value="PROTEIN YKFC"/>
    <property type="match status" value="1"/>
</dbReference>
<proteinExistence type="predicted"/>
<dbReference type="InterPro" id="IPR000477">
    <property type="entry name" value="RT_dom"/>
</dbReference>
<evidence type="ECO:0000313" key="2">
    <source>
        <dbReference type="EMBL" id="KKR99101.1"/>
    </source>
</evidence>
<dbReference type="InterPro" id="IPR051083">
    <property type="entry name" value="GrpII_Intron_Splice-Mob/Def"/>
</dbReference>
<dbReference type="InterPro" id="IPR043502">
    <property type="entry name" value="DNA/RNA_pol_sf"/>
</dbReference>
<protein>
    <submittedName>
        <fullName evidence="2">RNA-directed DNA polymerase (Reverse transcriptase)</fullName>
    </submittedName>
</protein>
<keyword evidence="2" id="KW-0808">Transferase</keyword>
<dbReference type="STRING" id="1619048.UU49_C0011G0037"/>
<accession>A0A0G0VHK3</accession>
<sequence length="166" mass="19596">MKENNLKFGLPIGNVTSQIFANIYLNELDQFVKDRLNVSYYFRYADDFVILHRNPGYLKAKLIYIDDFLKNKLSLRLHPDKVEIRKFSQGIDFLGYVVLPYRIVLRTKTKQRMFKKLRQKMLELNRGLITSENFNQIVQSYLGVLKQGNNYELAVRVKNLVGLYGH</sequence>